<name>A0ABW9W8U6_9BURK</name>
<dbReference type="Proteomes" id="UP000642144">
    <property type="component" value="Unassembled WGS sequence"/>
</dbReference>
<organism evidence="1 2">
    <name type="scientific">Duganella levis</name>
    <dbReference type="NCBI Taxonomy" id="2692169"/>
    <lineage>
        <taxon>Bacteria</taxon>
        <taxon>Pseudomonadati</taxon>
        <taxon>Pseudomonadota</taxon>
        <taxon>Betaproteobacteria</taxon>
        <taxon>Burkholderiales</taxon>
        <taxon>Oxalobacteraceae</taxon>
        <taxon>Telluria group</taxon>
        <taxon>Duganella</taxon>
    </lineage>
</organism>
<comment type="caution">
    <text evidence="1">The sequence shown here is derived from an EMBL/GenBank/DDBJ whole genome shotgun (WGS) entry which is preliminary data.</text>
</comment>
<dbReference type="InterPro" id="IPR010982">
    <property type="entry name" value="Lambda_DNA-bd_dom_sf"/>
</dbReference>
<evidence type="ECO:0000313" key="1">
    <source>
        <dbReference type="EMBL" id="MYN30295.1"/>
    </source>
</evidence>
<keyword evidence="2" id="KW-1185">Reference proteome</keyword>
<evidence type="ECO:0000313" key="2">
    <source>
        <dbReference type="Proteomes" id="UP000642144"/>
    </source>
</evidence>
<proteinExistence type="predicted"/>
<dbReference type="RefSeq" id="WP_161057987.1">
    <property type="nucleotide sequence ID" value="NZ_WWCT01000035.1"/>
</dbReference>
<dbReference type="EMBL" id="WWCT01000035">
    <property type="protein sequence ID" value="MYN30295.1"/>
    <property type="molecule type" value="Genomic_DNA"/>
</dbReference>
<gene>
    <name evidence="1" type="ORF">GTP69_28195</name>
</gene>
<dbReference type="Gene3D" id="1.10.260.40">
    <property type="entry name" value="lambda repressor-like DNA-binding domains"/>
    <property type="match status" value="1"/>
</dbReference>
<accession>A0ABW9W8U6</accession>
<sequence length="149" mass="16405">MDDTNETIRQQFSDRLKKELARAGLPVSSPTQITNEFNRLYPQHKMAAQTMRKWLFAEAIPTQAKLLALADMLGVSPQWLRFGMGARKASKASSIAHDDAANPAGGVVVSQQQAALAPVVDLLTRLSPSNVRLVEKIVRCVLDEQDAQH</sequence>
<evidence type="ECO:0008006" key="3">
    <source>
        <dbReference type="Google" id="ProtNLM"/>
    </source>
</evidence>
<protein>
    <recommendedName>
        <fullName evidence="3">Transcriptional regulator</fullName>
    </recommendedName>
</protein>
<reference evidence="1 2" key="1">
    <citation type="submission" date="2019-12" db="EMBL/GenBank/DDBJ databases">
        <title>Novel species isolated from a subtropical stream in China.</title>
        <authorList>
            <person name="Lu H."/>
        </authorList>
    </citation>
    <scope>NUCLEOTIDE SEQUENCE [LARGE SCALE GENOMIC DNA]</scope>
    <source>
        <strain evidence="1 2">CY42W</strain>
    </source>
</reference>